<protein>
    <recommendedName>
        <fullName evidence="3">Endonuclease/exonuclease/phosphatase domain-containing protein</fullName>
    </recommendedName>
</protein>
<reference evidence="1 2" key="1">
    <citation type="submission" date="2022-05" db="EMBL/GenBank/DDBJ databases">
        <authorList>
            <consortium name="Genoscope - CEA"/>
            <person name="William W."/>
        </authorList>
    </citation>
    <scope>NUCLEOTIDE SEQUENCE [LARGE SCALE GENOMIC DNA]</scope>
</reference>
<dbReference type="InterPro" id="IPR036691">
    <property type="entry name" value="Endo/exonu/phosph_ase_sf"/>
</dbReference>
<proteinExistence type="predicted"/>
<evidence type="ECO:0000313" key="2">
    <source>
        <dbReference type="Proteomes" id="UP001159405"/>
    </source>
</evidence>
<evidence type="ECO:0000313" key="1">
    <source>
        <dbReference type="EMBL" id="CAH3130153.1"/>
    </source>
</evidence>
<accession>A0ABN8P263</accession>
<evidence type="ECO:0008006" key="3">
    <source>
        <dbReference type="Google" id="ProtNLM"/>
    </source>
</evidence>
<dbReference type="Gene3D" id="3.60.10.10">
    <property type="entry name" value="Endonuclease/exonuclease/phosphatase"/>
    <property type="match status" value="1"/>
</dbReference>
<sequence length="154" mass="17610">LIAYKKYLDVTRENDMKTDCEILRCSVQLTGCNTIYLGAYHRLHEDDEQSFLELERSLTLIKDHHHVLLGGDFNLPGLAIPGWDWKNHLVKKCNYSSLHYQVGGILDYKSLVQLVEEPTRQQNTLDLAITNQPIIIRNVCIFPGVSDTSKDPTL</sequence>
<gene>
    <name evidence="1" type="ORF">PLOB_00034442</name>
</gene>
<dbReference type="EMBL" id="CALNXK010000047">
    <property type="protein sequence ID" value="CAH3130153.1"/>
    <property type="molecule type" value="Genomic_DNA"/>
</dbReference>
<dbReference type="PANTHER" id="PTHR33395">
    <property type="entry name" value="TRANSCRIPTASE, PUTATIVE-RELATED-RELATED"/>
    <property type="match status" value="1"/>
</dbReference>
<keyword evidence="2" id="KW-1185">Reference proteome</keyword>
<comment type="caution">
    <text evidence="1">The sequence shown here is derived from an EMBL/GenBank/DDBJ whole genome shotgun (WGS) entry which is preliminary data.</text>
</comment>
<dbReference type="Proteomes" id="UP001159405">
    <property type="component" value="Unassembled WGS sequence"/>
</dbReference>
<dbReference type="SUPFAM" id="SSF56219">
    <property type="entry name" value="DNase I-like"/>
    <property type="match status" value="1"/>
</dbReference>
<name>A0ABN8P263_9CNID</name>
<feature type="non-terminal residue" evidence="1">
    <location>
        <position position="1"/>
    </location>
</feature>
<dbReference type="PANTHER" id="PTHR33395:SF22">
    <property type="entry name" value="REVERSE TRANSCRIPTASE DOMAIN-CONTAINING PROTEIN"/>
    <property type="match status" value="1"/>
</dbReference>
<organism evidence="1 2">
    <name type="scientific">Porites lobata</name>
    <dbReference type="NCBI Taxonomy" id="104759"/>
    <lineage>
        <taxon>Eukaryota</taxon>
        <taxon>Metazoa</taxon>
        <taxon>Cnidaria</taxon>
        <taxon>Anthozoa</taxon>
        <taxon>Hexacorallia</taxon>
        <taxon>Scleractinia</taxon>
        <taxon>Fungiina</taxon>
        <taxon>Poritidae</taxon>
        <taxon>Porites</taxon>
    </lineage>
</organism>